<accession>A0A5B9W3S6</accession>
<dbReference type="AlphaFoldDB" id="A0A5B9W3S6"/>
<gene>
    <name evidence="1" type="ORF">OJF2_34420</name>
</gene>
<protein>
    <submittedName>
        <fullName evidence="1">Uncharacterized protein</fullName>
    </submittedName>
</protein>
<proteinExistence type="predicted"/>
<dbReference type="RefSeq" id="WP_148594761.1">
    <property type="nucleotide sequence ID" value="NZ_CP042997.1"/>
</dbReference>
<dbReference type="EMBL" id="CP042997">
    <property type="protein sequence ID" value="QEH34897.1"/>
    <property type="molecule type" value="Genomic_DNA"/>
</dbReference>
<reference evidence="1 2" key="1">
    <citation type="submission" date="2019-08" db="EMBL/GenBank/DDBJ databases">
        <title>Deep-cultivation of Planctomycetes and their phenomic and genomic characterization uncovers novel biology.</title>
        <authorList>
            <person name="Wiegand S."/>
            <person name="Jogler M."/>
            <person name="Boedeker C."/>
            <person name="Pinto D."/>
            <person name="Vollmers J."/>
            <person name="Rivas-Marin E."/>
            <person name="Kohn T."/>
            <person name="Peeters S.H."/>
            <person name="Heuer A."/>
            <person name="Rast P."/>
            <person name="Oberbeckmann S."/>
            <person name="Bunk B."/>
            <person name="Jeske O."/>
            <person name="Meyerdierks A."/>
            <person name="Storesund J.E."/>
            <person name="Kallscheuer N."/>
            <person name="Luecker S."/>
            <person name="Lage O.M."/>
            <person name="Pohl T."/>
            <person name="Merkel B.J."/>
            <person name="Hornburger P."/>
            <person name="Mueller R.-W."/>
            <person name="Bruemmer F."/>
            <person name="Labrenz M."/>
            <person name="Spormann A.M."/>
            <person name="Op den Camp H."/>
            <person name="Overmann J."/>
            <person name="Amann R."/>
            <person name="Jetten M.S.M."/>
            <person name="Mascher T."/>
            <person name="Medema M.H."/>
            <person name="Devos D.P."/>
            <person name="Kaster A.-K."/>
            <person name="Ovreas L."/>
            <person name="Rohde M."/>
            <person name="Galperin M.Y."/>
            <person name="Jogler C."/>
        </authorList>
    </citation>
    <scope>NUCLEOTIDE SEQUENCE [LARGE SCALE GENOMIC DNA]</scope>
    <source>
        <strain evidence="1 2">OJF2</strain>
    </source>
</reference>
<name>A0A5B9W3S6_9BACT</name>
<sequence>MSERKRLLKLASRIPPERIAGVLEVADDIPSGYFLIGDDPDHYLVCCWHVANGLMSMIIEDDALAVACKRYLLANGAPVFRSTEEAEAHAAAQGWPGRRANA</sequence>
<organism evidence="1 2">
    <name type="scientific">Aquisphaera giovannonii</name>
    <dbReference type="NCBI Taxonomy" id="406548"/>
    <lineage>
        <taxon>Bacteria</taxon>
        <taxon>Pseudomonadati</taxon>
        <taxon>Planctomycetota</taxon>
        <taxon>Planctomycetia</taxon>
        <taxon>Isosphaerales</taxon>
        <taxon>Isosphaeraceae</taxon>
        <taxon>Aquisphaera</taxon>
    </lineage>
</organism>
<evidence type="ECO:0000313" key="2">
    <source>
        <dbReference type="Proteomes" id="UP000324233"/>
    </source>
</evidence>
<evidence type="ECO:0000313" key="1">
    <source>
        <dbReference type="EMBL" id="QEH34897.1"/>
    </source>
</evidence>
<dbReference type="KEGG" id="agv:OJF2_34420"/>
<keyword evidence="2" id="KW-1185">Reference proteome</keyword>
<dbReference type="Proteomes" id="UP000324233">
    <property type="component" value="Chromosome"/>
</dbReference>